<dbReference type="Proteomes" id="UP000245469">
    <property type="component" value="Unassembled WGS sequence"/>
</dbReference>
<comment type="caution">
    <text evidence="6">The sequence shown here is derived from an EMBL/GenBank/DDBJ whole genome shotgun (WGS) entry which is preliminary data.</text>
</comment>
<dbReference type="SMART" id="SM00382">
    <property type="entry name" value="AAA"/>
    <property type="match status" value="1"/>
</dbReference>
<dbReference type="GO" id="GO:0005524">
    <property type="term" value="F:ATP binding"/>
    <property type="evidence" value="ECO:0007669"/>
    <property type="project" value="UniProtKB-KW"/>
</dbReference>
<keyword evidence="4 6" id="KW-0067">ATP-binding</keyword>
<name>A0A315ZYW1_9ACTN</name>
<evidence type="ECO:0000313" key="7">
    <source>
        <dbReference type="Proteomes" id="UP000245469"/>
    </source>
</evidence>
<comment type="similarity">
    <text evidence="1">Belongs to the ABC transporter superfamily.</text>
</comment>
<dbReference type="PANTHER" id="PTHR43776">
    <property type="entry name" value="TRANSPORT ATP-BINDING PROTEIN"/>
    <property type="match status" value="1"/>
</dbReference>
<evidence type="ECO:0000256" key="2">
    <source>
        <dbReference type="ARBA" id="ARBA00022448"/>
    </source>
</evidence>
<dbReference type="InterPro" id="IPR017871">
    <property type="entry name" value="ABC_transporter-like_CS"/>
</dbReference>
<accession>A0A315ZYW1</accession>
<dbReference type="InterPro" id="IPR003439">
    <property type="entry name" value="ABC_transporter-like_ATP-bd"/>
</dbReference>
<evidence type="ECO:0000256" key="4">
    <source>
        <dbReference type="ARBA" id="ARBA00022840"/>
    </source>
</evidence>
<keyword evidence="2" id="KW-0813">Transport</keyword>
<dbReference type="PROSITE" id="PS50893">
    <property type="entry name" value="ABC_TRANSPORTER_2"/>
    <property type="match status" value="1"/>
</dbReference>
<dbReference type="Pfam" id="PF00005">
    <property type="entry name" value="ABC_tran"/>
    <property type="match status" value="1"/>
</dbReference>
<dbReference type="InterPro" id="IPR027417">
    <property type="entry name" value="P-loop_NTPase"/>
</dbReference>
<evidence type="ECO:0000256" key="3">
    <source>
        <dbReference type="ARBA" id="ARBA00022741"/>
    </source>
</evidence>
<keyword evidence="7" id="KW-1185">Reference proteome</keyword>
<dbReference type="CDD" id="cd03257">
    <property type="entry name" value="ABC_NikE_OppD_transporters"/>
    <property type="match status" value="1"/>
</dbReference>
<protein>
    <submittedName>
        <fullName evidence="6">Peptide/nickel transport system ATP-binding protein</fullName>
    </submittedName>
</protein>
<dbReference type="OrthoDB" id="4008250at2"/>
<proteinExistence type="inferred from homology"/>
<keyword evidence="3" id="KW-0547">Nucleotide-binding</keyword>
<dbReference type="AlphaFoldDB" id="A0A315ZYW1"/>
<dbReference type="RefSeq" id="WP_109775574.1">
    <property type="nucleotide sequence ID" value="NZ_QGDQ01000022.1"/>
</dbReference>
<dbReference type="PANTHER" id="PTHR43776:SF7">
    <property type="entry name" value="D,D-DIPEPTIDE TRANSPORT ATP-BINDING PROTEIN DDPF-RELATED"/>
    <property type="match status" value="1"/>
</dbReference>
<organism evidence="6 7">
    <name type="scientific">Quadrisphaera granulorum</name>
    <dbReference type="NCBI Taxonomy" id="317664"/>
    <lineage>
        <taxon>Bacteria</taxon>
        <taxon>Bacillati</taxon>
        <taxon>Actinomycetota</taxon>
        <taxon>Actinomycetes</taxon>
        <taxon>Kineosporiales</taxon>
        <taxon>Kineosporiaceae</taxon>
        <taxon>Quadrisphaera</taxon>
    </lineage>
</organism>
<dbReference type="PROSITE" id="PS00211">
    <property type="entry name" value="ABC_TRANSPORTER_1"/>
    <property type="match status" value="1"/>
</dbReference>
<dbReference type="InterPro" id="IPR050319">
    <property type="entry name" value="ABC_transp_ATP-bind"/>
</dbReference>
<dbReference type="Gene3D" id="3.40.50.300">
    <property type="entry name" value="P-loop containing nucleotide triphosphate hydrolases"/>
    <property type="match status" value="1"/>
</dbReference>
<dbReference type="GO" id="GO:0055085">
    <property type="term" value="P:transmembrane transport"/>
    <property type="evidence" value="ECO:0007669"/>
    <property type="project" value="UniProtKB-ARBA"/>
</dbReference>
<dbReference type="EMBL" id="QGDQ01000022">
    <property type="protein sequence ID" value="PWJ50685.1"/>
    <property type="molecule type" value="Genomic_DNA"/>
</dbReference>
<dbReference type="InterPro" id="IPR003593">
    <property type="entry name" value="AAA+_ATPase"/>
</dbReference>
<gene>
    <name evidence="6" type="ORF">BXY45_12260</name>
</gene>
<dbReference type="GO" id="GO:0016887">
    <property type="term" value="F:ATP hydrolysis activity"/>
    <property type="evidence" value="ECO:0007669"/>
    <property type="project" value="InterPro"/>
</dbReference>
<evidence type="ECO:0000256" key="1">
    <source>
        <dbReference type="ARBA" id="ARBA00005417"/>
    </source>
</evidence>
<reference evidence="6 7" key="1">
    <citation type="submission" date="2018-03" db="EMBL/GenBank/DDBJ databases">
        <title>Genomic Encyclopedia of Archaeal and Bacterial Type Strains, Phase II (KMG-II): from individual species to whole genera.</title>
        <authorList>
            <person name="Goeker M."/>
        </authorList>
    </citation>
    <scope>NUCLEOTIDE SEQUENCE [LARGE SCALE GENOMIC DNA]</scope>
    <source>
        <strain evidence="6 7">DSM 44889</strain>
    </source>
</reference>
<sequence>MTGARVSGVLLSAHGLVRRYRAPGGERTVLDGVDLDVHRGESLALLGRSGAGKSTLLRVLLALEAPDAGAVTAAVGDDERRSVRPHWRTGALRWYRRAVQHVPQDSAASLDPRLSALQAVEQPLVRLGLHRAGSVAAAERAAECLEAVGVGAALHGHRPRQLSGGQAQRVAIARALAPRPVVVLADEPVSGLDAPLREHVLDALARVRSTTALVVVSHDLAAVAALCERTAVLHAGRLVEDRPTCDLLADPRHEAVRELVDALPRLPSVDGAPQPA</sequence>
<evidence type="ECO:0000313" key="6">
    <source>
        <dbReference type="EMBL" id="PWJ50685.1"/>
    </source>
</evidence>
<evidence type="ECO:0000259" key="5">
    <source>
        <dbReference type="PROSITE" id="PS50893"/>
    </source>
</evidence>
<dbReference type="SUPFAM" id="SSF52540">
    <property type="entry name" value="P-loop containing nucleoside triphosphate hydrolases"/>
    <property type="match status" value="1"/>
</dbReference>
<feature type="domain" description="ABC transporter" evidence="5">
    <location>
        <begin position="11"/>
        <end position="260"/>
    </location>
</feature>